<feature type="transmembrane region" description="Helical" evidence="13">
    <location>
        <begin position="115"/>
        <end position="140"/>
    </location>
</feature>
<evidence type="ECO:0000256" key="12">
    <source>
        <dbReference type="ARBA" id="ARBA00023136"/>
    </source>
</evidence>
<gene>
    <name evidence="16" type="ORF">KOF26_16115</name>
</gene>
<comment type="catalytic activity">
    <reaction evidence="1">
        <text>ATP + protein L-histidine = ADP + protein N-phospho-L-histidine.</text>
        <dbReference type="EC" id="2.7.13.3"/>
    </reaction>
</comment>
<evidence type="ECO:0000256" key="11">
    <source>
        <dbReference type="ARBA" id="ARBA00023012"/>
    </source>
</evidence>
<dbReference type="Pfam" id="PF02518">
    <property type="entry name" value="HATPase_c"/>
    <property type="match status" value="1"/>
</dbReference>
<dbReference type="EC" id="2.7.13.3" evidence="3"/>
<dbReference type="SMART" id="SM00304">
    <property type="entry name" value="HAMP"/>
    <property type="match status" value="1"/>
</dbReference>
<keyword evidence="5" id="KW-0808">Transferase</keyword>
<comment type="caution">
    <text evidence="16">The sequence shown here is derived from an EMBL/GenBank/DDBJ whole genome shotgun (WGS) entry which is preliminary data.</text>
</comment>
<keyword evidence="12 13" id="KW-0472">Membrane</keyword>
<keyword evidence="6 13" id="KW-0812">Transmembrane</keyword>
<evidence type="ECO:0000256" key="10">
    <source>
        <dbReference type="ARBA" id="ARBA00022989"/>
    </source>
</evidence>
<keyword evidence="7" id="KW-0547">Nucleotide-binding</keyword>
<dbReference type="Pfam" id="PF00672">
    <property type="entry name" value="HAMP"/>
    <property type="match status" value="1"/>
</dbReference>
<dbReference type="EMBL" id="JAHKRT010000010">
    <property type="protein sequence ID" value="MBU3079384.1"/>
    <property type="molecule type" value="Genomic_DNA"/>
</dbReference>
<dbReference type="PIRSF" id="PIRSF037532">
    <property type="entry name" value="STHK_NtrY"/>
    <property type="match status" value="1"/>
</dbReference>
<keyword evidence="11" id="KW-0902">Two-component regulatory system</keyword>
<dbReference type="Pfam" id="PF19312">
    <property type="entry name" value="NtrY_N"/>
    <property type="match status" value="1"/>
</dbReference>
<name>A0ABS6BMH1_9SPHN</name>
<dbReference type="PANTHER" id="PTHR42878:SF7">
    <property type="entry name" value="SENSOR HISTIDINE KINASE GLRK"/>
    <property type="match status" value="1"/>
</dbReference>
<evidence type="ECO:0000259" key="14">
    <source>
        <dbReference type="PROSITE" id="PS50109"/>
    </source>
</evidence>
<keyword evidence="10 13" id="KW-1133">Transmembrane helix</keyword>
<dbReference type="InterPro" id="IPR003594">
    <property type="entry name" value="HATPase_dom"/>
</dbReference>
<keyword evidence="9" id="KW-0067">ATP-binding</keyword>
<keyword evidence="8 16" id="KW-0418">Kinase</keyword>
<feature type="transmembrane region" description="Helical" evidence="13">
    <location>
        <begin position="72"/>
        <end position="94"/>
    </location>
</feature>
<evidence type="ECO:0000256" key="7">
    <source>
        <dbReference type="ARBA" id="ARBA00022741"/>
    </source>
</evidence>
<evidence type="ECO:0000256" key="9">
    <source>
        <dbReference type="ARBA" id="ARBA00022840"/>
    </source>
</evidence>
<reference evidence="16 17" key="1">
    <citation type="submission" date="2021-06" db="EMBL/GenBank/DDBJ databases">
        <title>Sphingomonas sp. XMGL2, whole genome shotgun sequencing project.</title>
        <authorList>
            <person name="Zhao G."/>
            <person name="Shen L."/>
        </authorList>
    </citation>
    <scope>NUCLEOTIDE SEQUENCE [LARGE SCALE GENOMIC DNA]</scope>
    <source>
        <strain evidence="16 17">XMGL2</strain>
    </source>
</reference>
<dbReference type="InterPro" id="IPR050351">
    <property type="entry name" value="BphY/WalK/GraS-like"/>
</dbReference>
<evidence type="ECO:0000313" key="16">
    <source>
        <dbReference type="EMBL" id="MBU3079384.1"/>
    </source>
</evidence>
<dbReference type="CDD" id="cd06225">
    <property type="entry name" value="HAMP"/>
    <property type="match status" value="1"/>
</dbReference>
<dbReference type="Proteomes" id="UP000776276">
    <property type="component" value="Unassembled WGS sequence"/>
</dbReference>
<evidence type="ECO:0000313" key="17">
    <source>
        <dbReference type="Proteomes" id="UP000776276"/>
    </source>
</evidence>
<evidence type="ECO:0000256" key="3">
    <source>
        <dbReference type="ARBA" id="ARBA00012438"/>
    </source>
</evidence>
<protein>
    <recommendedName>
        <fullName evidence="3">histidine kinase</fullName>
        <ecNumber evidence="3">2.7.13.3</ecNumber>
    </recommendedName>
</protein>
<feature type="domain" description="Histidine kinase" evidence="14">
    <location>
        <begin position="519"/>
        <end position="738"/>
    </location>
</feature>
<sequence>MQRHRDITATMKADRANVTAHSPRWWRRFVLARQRGLVTAIEGGTLLAAICIFTASYFIVTGGQYPSRLLTPPIVALLLVANLVPAMALMVLFARRVARQRSARRPGAGNGRLHVRLVAIFSAIAAVPTLLVVIFASLLFQYGVEFWFSDSARKVLENSDRVARAYVTENEERLQREMIPMAEDFRYALNRAPINDPRISGFVAVQGRTRNLSEIALIEVGTDGVRRAPLVALADTRALENRLPAEALGPLDAGQIWVSANSGDRAEAVIALNPRTHTYLYASRFVDGNVLAQVRRTQAALGDYNSLLVRSRTLQLQFNAALLVVSLLIVGAAIVIALMVADRLVRPVGELVDAARRVTAGDLSVRVDRPRVQDEVGILGFAFNRMTRRLEEQTSALVTANAQLDSRRAFIEAVLSGVTAGVISVNGEGRIRLINSSAAALLKTDVPIGAALSEVAPELDQLFAGPDREAVVQFSSAGEPRTLAVKLVRSDDGNVITFDDITDQLADQRRAAWADVARRIAHEIKNPLTPIQLAAERLQRRYGKEVQSDPATFERLTETIVRQVGDLRRMVDEFSSFARMPKPEFAPEPIVDIARHSLFLHEVAHPNIRFVLDAPEPAPLLVCDRRQIGQAIINLVKNAVEAIDAKPPAASGEAPAGLITLALAEEQDRLTITISDNGVGLPPERERLTEPYMTTRARGTGLGLAIVKKIVEEHYGIMSFSDRPGGGAIVRITLDPGKLAPLAGSAAGVTDGEGRLPELTRIKAG</sequence>
<dbReference type="SMART" id="SM00388">
    <property type="entry name" value="HisKA"/>
    <property type="match status" value="1"/>
</dbReference>
<dbReference type="InterPro" id="IPR017232">
    <property type="entry name" value="NtrY"/>
</dbReference>
<evidence type="ECO:0000259" key="15">
    <source>
        <dbReference type="PROSITE" id="PS50885"/>
    </source>
</evidence>
<proteinExistence type="predicted"/>
<evidence type="ECO:0000256" key="4">
    <source>
        <dbReference type="ARBA" id="ARBA00022475"/>
    </source>
</evidence>
<keyword evidence="17" id="KW-1185">Reference proteome</keyword>
<feature type="domain" description="HAMP" evidence="15">
    <location>
        <begin position="342"/>
        <end position="395"/>
    </location>
</feature>
<dbReference type="GO" id="GO:0016301">
    <property type="term" value="F:kinase activity"/>
    <property type="evidence" value="ECO:0007669"/>
    <property type="project" value="UniProtKB-KW"/>
</dbReference>
<comment type="subcellular location">
    <subcellularLocation>
        <location evidence="2">Cell membrane</location>
        <topology evidence="2">Multi-pass membrane protein</topology>
    </subcellularLocation>
</comment>
<dbReference type="InterPro" id="IPR045671">
    <property type="entry name" value="NtrY-like_N"/>
</dbReference>
<evidence type="ECO:0000256" key="2">
    <source>
        <dbReference type="ARBA" id="ARBA00004651"/>
    </source>
</evidence>
<evidence type="ECO:0000256" key="8">
    <source>
        <dbReference type="ARBA" id="ARBA00022777"/>
    </source>
</evidence>
<organism evidence="16 17">
    <name type="scientific">Sphingomonas quercus</name>
    <dbReference type="NCBI Taxonomy" id="2842451"/>
    <lineage>
        <taxon>Bacteria</taxon>
        <taxon>Pseudomonadati</taxon>
        <taxon>Pseudomonadota</taxon>
        <taxon>Alphaproteobacteria</taxon>
        <taxon>Sphingomonadales</taxon>
        <taxon>Sphingomonadaceae</taxon>
        <taxon>Sphingomonas</taxon>
    </lineage>
</organism>
<dbReference type="InterPro" id="IPR005467">
    <property type="entry name" value="His_kinase_dom"/>
</dbReference>
<feature type="transmembrane region" description="Helical" evidence="13">
    <location>
        <begin position="37"/>
        <end position="60"/>
    </location>
</feature>
<dbReference type="InterPro" id="IPR003661">
    <property type="entry name" value="HisK_dim/P_dom"/>
</dbReference>
<evidence type="ECO:0000256" key="5">
    <source>
        <dbReference type="ARBA" id="ARBA00022679"/>
    </source>
</evidence>
<dbReference type="Pfam" id="PF00512">
    <property type="entry name" value="HisKA"/>
    <property type="match status" value="1"/>
</dbReference>
<feature type="transmembrane region" description="Helical" evidence="13">
    <location>
        <begin position="320"/>
        <end position="341"/>
    </location>
</feature>
<evidence type="ECO:0000256" key="6">
    <source>
        <dbReference type="ARBA" id="ARBA00022692"/>
    </source>
</evidence>
<evidence type="ECO:0000256" key="1">
    <source>
        <dbReference type="ARBA" id="ARBA00000085"/>
    </source>
</evidence>
<dbReference type="PROSITE" id="PS50885">
    <property type="entry name" value="HAMP"/>
    <property type="match status" value="1"/>
</dbReference>
<accession>A0ABS6BMH1</accession>
<dbReference type="CDD" id="cd00082">
    <property type="entry name" value="HisKA"/>
    <property type="match status" value="1"/>
</dbReference>
<dbReference type="SMART" id="SM00387">
    <property type="entry name" value="HATPase_c"/>
    <property type="match status" value="1"/>
</dbReference>
<dbReference type="PROSITE" id="PS50109">
    <property type="entry name" value="HIS_KIN"/>
    <property type="match status" value="1"/>
</dbReference>
<evidence type="ECO:0000256" key="13">
    <source>
        <dbReference type="SAM" id="Phobius"/>
    </source>
</evidence>
<dbReference type="InterPro" id="IPR003660">
    <property type="entry name" value="HAMP_dom"/>
</dbReference>
<dbReference type="PANTHER" id="PTHR42878">
    <property type="entry name" value="TWO-COMPONENT HISTIDINE KINASE"/>
    <property type="match status" value="1"/>
</dbReference>
<keyword evidence="4" id="KW-1003">Cell membrane</keyword>